<dbReference type="RefSeq" id="WP_012843400.1">
    <property type="nucleotide sequence ID" value="NC_013501.1"/>
</dbReference>
<dbReference type="CAZy" id="GT4">
    <property type="family name" value="Glycosyltransferase Family 4"/>
</dbReference>
<accession>D0MH03</accession>
<dbReference type="GO" id="GO:0016757">
    <property type="term" value="F:glycosyltransferase activity"/>
    <property type="evidence" value="ECO:0007669"/>
    <property type="project" value="InterPro"/>
</dbReference>
<dbReference type="EMBL" id="CP001807">
    <property type="protein sequence ID" value="ACY47788.1"/>
    <property type="molecule type" value="Genomic_DNA"/>
</dbReference>
<dbReference type="PANTHER" id="PTHR46401">
    <property type="entry name" value="GLYCOSYLTRANSFERASE WBBK-RELATED"/>
    <property type="match status" value="1"/>
</dbReference>
<dbReference type="Pfam" id="PF00534">
    <property type="entry name" value="Glycos_transf_1"/>
    <property type="match status" value="1"/>
</dbReference>
<evidence type="ECO:0000256" key="1">
    <source>
        <dbReference type="ARBA" id="ARBA00022679"/>
    </source>
</evidence>
<dbReference type="Gene3D" id="3.40.50.2000">
    <property type="entry name" value="Glycogen Phosphorylase B"/>
    <property type="match status" value="2"/>
</dbReference>
<gene>
    <name evidence="3" type="ordered locus">Rmar_0894</name>
</gene>
<proteinExistence type="predicted"/>
<dbReference type="CDD" id="cd03801">
    <property type="entry name" value="GT4_PimA-like"/>
    <property type="match status" value="1"/>
</dbReference>
<evidence type="ECO:0000313" key="4">
    <source>
        <dbReference type="Proteomes" id="UP000002221"/>
    </source>
</evidence>
<dbReference type="KEGG" id="rmr:Rmar_0894"/>
<protein>
    <submittedName>
        <fullName evidence="3">Glycosyl transferase group 1</fullName>
    </submittedName>
</protein>
<keyword evidence="1 3" id="KW-0808">Transferase</keyword>
<keyword evidence="4" id="KW-1185">Reference proteome</keyword>
<dbReference type="HOGENOM" id="CLU_009583_0_3_10"/>
<reference evidence="3 4" key="1">
    <citation type="journal article" date="2009" name="Stand. Genomic Sci.">
        <title>Complete genome sequence of Rhodothermus marinus type strain (R-10).</title>
        <authorList>
            <person name="Nolan M."/>
            <person name="Tindall B.J."/>
            <person name="Pomrenke H."/>
            <person name="Lapidus A."/>
            <person name="Copeland A."/>
            <person name="Glavina Del Rio T."/>
            <person name="Lucas S."/>
            <person name="Chen F."/>
            <person name="Tice H."/>
            <person name="Cheng J.F."/>
            <person name="Saunders E."/>
            <person name="Han C."/>
            <person name="Bruce D."/>
            <person name="Goodwin L."/>
            <person name="Chain P."/>
            <person name="Pitluck S."/>
            <person name="Ovchinikova G."/>
            <person name="Pati A."/>
            <person name="Ivanova N."/>
            <person name="Mavromatis K."/>
            <person name="Chen A."/>
            <person name="Palaniappan K."/>
            <person name="Land M."/>
            <person name="Hauser L."/>
            <person name="Chang Y.J."/>
            <person name="Jeffries C.D."/>
            <person name="Brettin T."/>
            <person name="Goker M."/>
            <person name="Bristow J."/>
            <person name="Eisen J.A."/>
            <person name="Markowitz V."/>
            <person name="Hugenholtz P."/>
            <person name="Kyrpides N.C."/>
            <person name="Klenk H.P."/>
            <person name="Detter J.C."/>
        </authorList>
    </citation>
    <scope>NUCLEOTIDE SEQUENCE [LARGE SCALE GENOMIC DNA]</scope>
    <source>
        <strain evidence="4">ATCC 43812 / DSM 4252 / R-10</strain>
    </source>
</reference>
<dbReference type="PANTHER" id="PTHR46401:SF2">
    <property type="entry name" value="GLYCOSYLTRANSFERASE WBBK-RELATED"/>
    <property type="match status" value="1"/>
</dbReference>
<dbReference type="Proteomes" id="UP000002221">
    <property type="component" value="Chromosome"/>
</dbReference>
<dbReference type="STRING" id="518766.Rmar_0894"/>
<dbReference type="SUPFAM" id="SSF53756">
    <property type="entry name" value="UDP-Glycosyltransferase/glycogen phosphorylase"/>
    <property type="match status" value="1"/>
</dbReference>
<feature type="domain" description="Glycosyl transferase family 1" evidence="2">
    <location>
        <begin position="196"/>
        <end position="358"/>
    </location>
</feature>
<sequence>MEILRTNPHEACKKYEKRKKIINLVTQMEMGGAQKAAYLICKELIRREYDAEIWFLYKKRPGYEKYGFVKCLYDKKPDNLIEFIRLLLKLFFWMKKARPEGVITYTHYANIIGNLVALIAGISNRMATQHSPSWSYPHLARLLDKLFGTIGVYTSNVYVSESLAESFLNYPKSYKQRSRVIVNGLPTPKSSFDSKEKAKSYFGFSENTIVLSNVGRLSYPKNQLFLLQVISNINDPDVVLVIAGEGELRMEIESEIYRRKLSDRVFLLGELPYEKVCDLLLASDIFVFPSLYESFGYALVEAMMMGLPVIASDIPAHREVVADAGILLSLDDLKEWCLKIECLVRNENKRLELSKKAQLRSQVFELEKMVDGYLKTLFGLK</sequence>
<evidence type="ECO:0000313" key="3">
    <source>
        <dbReference type="EMBL" id="ACY47788.1"/>
    </source>
</evidence>
<dbReference type="OrthoDB" id="9811239at2"/>
<dbReference type="InterPro" id="IPR001296">
    <property type="entry name" value="Glyco_trans_1"/>
</dbReference>
<organism evidence="3 4">
    <name type="scientific">Rhodothermus marinus (strain ATCC 43812 / DSM 4252 / R-10)</name>
    <name type="common">Rhodothermus obamensis</name>
    <dbReference type="NCBI Taxonomy" id="518766"/>
    <lineage>
        <taxon>Bacteria</taxon>
        <taxon>Pseudomonadati</taxon>
        <taxon>Rhodothermota</taxon>
        <taxon>Rhodothermia</taxon>
        <taxon>Rhodothermales</taxon>
        <taxon>Rhodothermaceae</taxon>
        <taxon>Rhodothermus</taxon>
    </lineage>
</organism>
<dbReference type="AlphaFoldDB" id="D0MH03"/>
<name>D0MH03_RHOM4</name>
<dbReference type="GO" id="GO:0009103">
    <property type="term" value="P:lipopolysaccharide biosynthetic process"/>
    <property type="evidence" value="ECO:0007669"/>
    <property type="project" value="TreeGrafter"/>
</dbReference>
<dbReference type="eggNOG" id="COG0438">
    <property type="taxonomic scope" value="Bacteria"/>
</dbReference>
<evidence type="ECO:0000259" key="2">
    <source>
        <dbReference type="Pfam" id="PF00534"/>
    </source>
</evidence>